<keyword evidence="9" id="KW-1185">Reference proteome</keyword>
<evidence type="ECO:0000256" key="1">
    <source>
        <dbReference type="ARBA" id="ARBA00022491"/>
    </source>
</evidence>
<evidence type="ECO:0000256" key="4">
    <source>
        <dbReference type="ARBA" id="ARBA00023163"/>
    </source>
</evidence>
<gene>
    <name evidence="8" type="ORF">AB0I59_12880</name>
</gene>
<protein>
    <submittedName>
        <fullName evidence="8">TetR family transcriptional regulator</fullName>
    </submittedName>
</protein>
<dbReference type="InterPro" id="IPR023772">
    <property type="entry name" value="DNA-bd_HTH_TetR-type_CS"/>
</dbReference>
<reference evidence="8 9" key="1">
    <citation type="submission" date="2024-06" db="EMBL/GenBank/DDBJ databases">
        <title>The Natural Products Discovery Center: Release of the First 8490 Sequenced Strains for Exploring Actinobacteria Biosynthetic Diversity.</title>
        <authorList>
            <person name="Kalkreuter E."/>
            <person name="Kautsar S.A."/>
            <person name="Yang D."/>
            <person name="Bader C.D."/>
            <person name="Teijaro C.N."/>
            <person name="Fluegel L."/>
            <person name="Davis C.M."/>
            <person name="Simpson J.R."/>
            <person name="Lauterbach L."/>
            <person name="Steele A.D."/>
            <person name="Gui C."/>
            <person name="Meng S."/>
            <person name="Li G."/>
            <person name="Viehrig K."/>
            <person name="Ye F."/>
            <person name="Su P."/>
            <person name="Kiefer A.F."/>
            <person name="Nichols A."/>
            <person name="Cepeda A.J."/>
            <person name="Yan W."/>
            <person name="Fan B."/>
            <person name="Jiang Y."/>
            <person name="Adhikari A."/>
            <person name="Zheng C.-J."/>
            <person name="Schuster L."/>
            <person name="Cowan T.M."/>
            <person name="Smanski M.J."/>
            <person name="Chevrette M.G."/>
            <person name="De Carvalho L.P.S."/>
            <person name="Shen B."/>
        </authorList>
    </citation>
    <scope>NUCLEOTIDE SEQUENCE [LARGE SCALE GENOMIC DNA]</scope>
    <source>
        <strain evidence="8 9">NPDC050100</strain>
    </source>
</reference>
<dbReference type="SUPFAM" id="SSF48498">
    <property type="entry name" value="Tetracyclin repressor-like, C-terminal domain"/>
    <property type="match status" value="1"/>
</dbReference>
<dbReference type="PANTHER" id="PTHR30055">
    <property type="entry name" value="HTH-TYPE TRANSCRIPTIONAL REGULATOR RUTR"/>
    <property type="match status" value="1"/>
</dbReference>
<dbReference type="PROSITE" id="PS50977">
    <property type="entry name" value="HTH_TETR_2"/>
    <property type="match status" value="1"/>
</dbReference>
<proteinExistence type="predicted"/>
<accession>A0ABV3GD14</accession>
<dbReference type="EMBL" id="JBFALK010000005">
    <property type="protein sequence ID" value="MEV0969525.1"/>
    <property type="molecule type" value="Genomic_DNA"/>
</dbReference>
<dbReference type="SUPFAM" id="SSF46689">
    <property type="entry name" value="Homeodomain-like"/>
    <property type="match status" value="1"/>
</dbReference>
<dbReference type="InterPro" id="IPR009057">
    <property type="entry name" value="Homeodomain-like_sf"/>
</dbReference>
<dbReference type="Pfam" id="PF02909">
    <property type="entry name" value="TetR_C_1"/>
    <property type="match status" value="1"/>
</dbReference>
<dbReference type="PROSITE" id="PS01081">
    <property type="entry name" value="HTH_TETR_1"/>
    <property type="match status" value="1"/>
</dbReference>
<evidence type="ECO:0000313" key="8">
    <source>
        <dbReference type="EMBL" id="MEV0969525.1"/>
    </source>
</evidence>
<evidence type="ECO:0000256" key="5">
    <source>
        <dbReference type="PROSITE-ProRule" id="PRU00335"/>
    </source>
</evidence>
<keyword evidence="2" id="KW-0805">Transcription regulation</keyword>
<dbReference type="PRINTS" id="PR00455">
    <property type="entry name" value="HTHTETR"/>
</dbReference>
<dbReference type="InterPro" id="IPR050109">
    <property type="entry name" value="HTH-type_TetR-like_transc_reg"/>
</dbReference>
<name>A0ABV3GD14_MICGL</name>
<dbReference type="PRINTS" id="PR00400">
    <property type="entry name" value="TETREPRESSOR"/>
</dbReference>
<keyword evidence="3 5" id="KW-0238">DNA-binding</keyword>
<dbReference type="PANTHER" id="PTHR30055:SF151">
    <property type="entry name" value="TRANSCRIPTIONAL REGULATORY PROTEIN"/>
    <property type="match status" value="1"/>
</dbReference>
<dbReference type="Pfam" id="PF00440">
    <property type="entry name" value="TetR_N"/>
    <property type="match status" value="1"/>
</dbReference>
<dbReference type="InterPro" id="IPR003012">
    <property type="entry name" value="Tet_transcr_reg_TetR"/>
</dbReference>
<organism evidence="8 9">
    <name type="scientific">Microtetraspora glauca</name>
    <dbReference type="NCBI Taxonomy" id="1996"/>
    <lineage>
        <taxon>Bacteria</taxon>
        <taxon>Bacillati</taxon>
        <taxon>Actinomycetota</taxon>
        <taxon>Actinomycetes</taxon>
        <taxon>Streptosporangiales</taxon>
        <taxon>Streptosporangiaceae</taxon>
        <taxon>Microtetraspora</taxon>
    </lineage>
</organism>
<dbReference type="Proteomes" id="UP001551675">
    <property type="component" value="Unassembled WGS sequence"/>
</dbReference>
<dbReference type="RefSeq" id="WP_358132459.1">
    <property type="nucleotide sequence ID" value="NZ_JBFALK010000005.1"/>
</dbReference>
<evidence type="ECO:0000256" key="2">
    <source>
        <dbReference type="ARBA" id="ARBA00023015"/>
    </source>
</evidence>
<evidence type="ECO:0000313" key="9">
    <source>
        <dbReference type="Proteomes" id="UP001551675"/>
    </source>
</evidence>
<comment type="caution">
    <text evidence="8">The sequence shown here is derived from an EMBL/GenBank/DDBJ whole genome shotgun (WGS) entry which is preliminary data.</text>
</comment>
<dbReference type="Gene3D" id="1.10.357.10">
    <property type="entry name" value="Tetracycline Repressor, domain 2"/>
    <property type="match status" value="1"/>
</dbReference>
<dbReference type="Gene3D" id="1.10.10.60">
    <property type="entry name" value="Homeodomain-like"/>
    <property type="match status" value="1"/>
</dbReference>
<dbReference type="InterPro" id="IPR001647">
    <property type="entry name" value="HTH_TetR"/>
</dbReference>
<feature type="domain" description="HTH tetR-type" evidence="7">
    <location>
        <begin position="21"/>
        <end position="81"/>
    </location>
</feature>
<sequence length="277" mass="30533">MPGKPFTSVWTRERKERREQGLSRDQIVRAALDLLDEEGLDALSMRKLGARIGAGATSLYWHVANKDELLELVMDEIYGEVRTPADASWRETAGAVAWGLRGAILAHPWCVGLVGVLPSIGPNALTMSDRLLKACKRAGFQGIDIDFAVSAVIAYTLGAATPEAAWRSVVSRSGASPCDAQTDMVPTIERLAAGYPDLLETYREYSSHNYDPLTARQVAFDYGLLALLDGLDARPGRQEVKEHDGTSRTETTRMTEKSRTPERSSMPERSRMPRTRP</sequence>
<feature type="compositionally biased region" description="Basic and acidic residues" evidence="6">
    <location>
        <begin position="236"/>
        <end position="271"/>
    </location>
</feature>
<feature type="region of interest" description="Disordered" evidence="6">
    <location>
        <begin position="236"/>
        <end position="277"/>
    </location>
</feature>
<evidence type="ECO:0000259" key="7">
    <source>
        <dbReference type="PROSITE" id="PS50977"/>
    </source>
</evidence>
<evidence type="ECO:0000256" key="3">
    <source>
        <dbReference type="ARBA" id="ARBA00023125"/>
    </source>
</evidence>
<keyword evidence="1" id="KW-0678">Repressor</keyword>
<dbReference type="InterPro" id="IPR004111">
    <property type="entry name" value="Repressor_TetR_C"/>
</dbReference>
<evidence type="ECO:0000256" key="6">
    <source>
        <dbReference type="SAM" id="MobiDB-lite"/>
    </source>
</evidence>
<dbReference type="InterPro" id="IPR036271">
    <property type="entry name" value="Tet_transcr_reg_TetR-rel_C_sf"/>
</dbReference>
<keyword evidence="4" id="KW-0804">Transcription</keyword>
<feature type="DNA-binding region" description="H-T-H motif" evidence="5">
    <location>
        <begin position="44"/>
        <end position="63"/>
    </location>
</feature>